<dbReference type="Pfam" id="PF04773">
    <property type="entry name" value="FecR"/>
    <property type="match status" value="1"/>
</dbReference>
<dbReference type="OrthoDB" id="8641865at2"/>
<dbReference type="RefSeq" id="WP_049431532.1">
    <property type="nucleotide sequence ID" value="NZ_CP154630.1"/>
</dbReference>
<dbReference type="PANTHER" id="PTHR30273">
    <property type="entry name" value="PERIPLASMIC SIGNAL SENSOR AND SIGMA FACTOR ACTIVATOR FECR-RELATED"/>
    <property type="match status" value="1"/>
</dbReference>
<dbReference type="PANTHER" id="PTHR30273:SF2">
    <property type="entry name" value="PROTEIN FECR"/>
    <property type="match status" value="1"/>
</dbReference>
<feature type="domain" description="FecR N-terminal" evidence="3">
    <location>
        <begin position="16"/>
        <end position="57"/>
    </location>
</feature>
<feature type="transmembrane region" description="Helical" evidence="1">
    <location>
        <begin position="89"/>
        <end position="107"/>
    </location>
</feature>
<dbReference type="InterPro" id="IPR032623">
    <property type="entry name" value="FecR_N"/>
</dbReference>
<evidence type="ECO:0000259" key="3">
    <source>
        <dbReference type="Pfam" id="PF16220"/>
    </source>
</evidence>
<dbReference type="AlphaFoldDB" id="A0A2J0SMD1"/>
<evidence type="ECO:0000259" key="2">
    <source>
        <dbReference type="Pfam" id="PF04773"/>
    </source>
</evidence>
<sequence length="326" mass="35545">MDPDDRPQRPLDAVERQAHAWVVRLTSGEATAADGDRFRAWCEADPRHREAFGRARRQWEQVRLAGEQLPAEARQPVAPTPTQRWSRRAFLGAAIAAPVSLVVVAAIRPPLGLWPSVTAMAADFHTGTGERLQIAPSPQLKIELDTQSSLRRRADAKGAGFELVQGQAAIETGSGLRLALFAGAGCVIADEGAVRLDVRNTLGQVRVTCLHGSARIEHPQGRLQLQAGQQTRYDERLSGVVAEAVASDVSAWTEGMLVFRRAPLREVVDEINRYRRGKVLLGESALARAPVSGRFRIDDPDAALEQLRLTMSLDLRRFPGGIAVLG</sequence>
<evidence type="ECO:0000313" key="5">
    <source>
        <dbReference type="Proteomes" id="UP000822271"/>
    </source>
</evidence>
<dbReference type="InterPro" id="IPR006860">
    <property type="entry name" value="FecR"/>
</dbReference>
<dbReference type="Gene3D" id="2.60.120.1440">
    <property type="match status" value="1"/>
</dbReference>
<dbReference type="Pfam" id="PF16220">
    <property type="entry name" value="DUF4880"/>
    <property type="match status" value="1"/>
</dbReference>
<evidence type="ECO:0000313" key="4">
    <source>
        <dbReference type="EMBL" id="MBA0310856.1"/>
    </source>
</evidence>
<gene>
    <name evidence="4" type="ORF">D7Y33_07445</name>
</gene>
<dbReference type="Proteomes" id="UP000822271">
    <property type="component" value="Unassembled WGS sequence"/>
</dbReference>
<keyword evidence="1" id="KW-0812">Transmembrane</keyword>
<accession>A0A2J0SMD1</accession>
<dbReference type="Gene3D" id="3.55.50.30">
    <property type="match status" value="1"/>
</dbReference>
<keyword evidence="1" id="KW-1133">Transmembrane helix</keyword>
<dbReference type="EMBL" id="RAUE01000011">
    <property type="protein sequence ID" value="MBA0310856.1"/>
    <property type="molecule type" value="Genomic_DNA"/>
</dbReference>
<name>A0A2J0SMD1_STEMA</name>
<feature type="domain" description="FecR protein" evidence="2">
    <location>
        <begin position="124"/>
        <end position="214"/>
    </location>
</feature>
<protein>
    <submittedName>
        <fullName evidence="4">DUF4880 domain-containing protein</fullName>
    </submittedName>
</protein>
<keyword evidence="1" id="KW-0472">Membrane</keyword>
<dbReference type="GO" id="GO:0016989">
    <property type="term" value="F:sigma factor antagonist activity"/>
    <property type="evidence" value="ECO:0007669"/>
    <property type="project" value="TreeGrafter"/>
</dbReference>
<dbReference type="PIRSF" id="PIRSF018266">
    <property type="entry name" value="FecR"/>
    <property type="match status" value="1"/>
</dbReference>
<proteinExistence type="predicted"/>
<reference evidence="4" key="2">
    <citation type="journal article" date="2020" name="Front. Microbiol.">
        <title>Genetic Variants of the DSF Quorum Sensing System in Stenotrophomonas maltophilia Influence Virulence and Resistance Phenotypes Among Genotypically Diverse Clinical Isolates.</title>
        <authorList>
            <person name="Yero D."/>
            <person name="Huedo P."/>
            <person name="Conchillo-Sole O."/>
            <person name="Martinez-Servat S."/>
            <person name="Mamat U."/>
            <person name="Coves X."/>
            <person name="Llanas F."/>
            <person name="Roca I."/>
            <person name="Vila J."/>
            <person name="Schaible U.E."/>
            <person name="Daura X."/>
            <person name="Gibert I."/>
        </authorList>
    </citation>
    <scope>NUCLEOTIDE SEQUENCE</scope>
    <source>
        <strain evidence="4">OG156</strain>
    </source>
</reference>
<reference evidence="4" key="1">
    <citation type="submission" date="2018-09" db="EMBL/GenBank/DDBJ databases">
        <authorList>
            <person name="Groschel M."/>
            <person name="Kohl T."/>
            <person name="Conchillo-Sole O."/>
            <person name="Mamat U."/>
            <person name="Yero D."/>
            <person name="Niemann S."/>
            <person name="Daura X."/>
            <person name="Gibert I."/>
        </authorList>
    </citation>
    <scope>NUCLEOTIDE SEQUENCE</scope>
    <source>
        <strain evidence="4">OG156</strain>
    </source>
</reference>
<dbReference type="InterPro" id="IPR012373">
    <property type="entry name" value="Ferrdict_sens_TM"/>
</dbReference>
<comment type="caution">
    <text evidence="4">The sequence shown here is derived from an EMBL/GenBank/DDBJ whole genome shotgun (WGS) entry which is preliminary data.</text>
</comment>
<organism evidence="4 5">
    <name type="scientific">Stenotrophomonas maltophilia</name>
    <name type="common">Pseudomonas maltophilia</name>
    <name type="synonym">Xanthomonas maltophilia</name>
    <dbReference type="NCBI Taxonomy" id="40324"/>
    <lineage>
        <taxon>Bacteria</taxon>
        <taxon>Pseudomonadati</taxon>
        <taxon>Pseudomonadota</taxon>
        <taxon>Gammaproteobacteria</taxon>
        <taxon>Lysobacterales</taxon>
        <taxon>Lysobacteraceae</taxon>
        <taxon>Stenotrophomonas</taxon>
        <taxon>Stenotrophomonas maltophilia group</taxon>
    </lineage>
</organism>
<evidence type="ECO:0000256" key="1">
    <source>
        <dbReference type="SAM" id="Phobius"/>
    </source>
</evidence>